<dbReference type="PANTHER" id="PTHR38340:SF1">
    <property type="entry name" value="S-LAYER PROTEIN"/>
    <property type="match status" value="1"/>
</dbReference>
<comment type="caution">
    <text evidence="3">The sequence shown here is derived from an EMBL/GenBank/DDBJ whole genome shotgun (WGS) entry which is preliminary data.</text>
</comment>
<dbReference type="InterPro" id="IPR001343">
    <property type="entry name" value="Hemolysn_Ca-bd"/>
</dbReference>
<dbReference type="GO" id="GO:0005576">
    <property type="term" value="C:extracellular region"/>
    <property type="evidence" value="ECO:0007669"/>
    <property type="project" value="UniProtKB-SubCell"/>
</dbReference>
<keyword evidence="2" id="KW-0964">Secreted</keyword>
<dbReference type="Gene3D" id="2.150.10.10">
    <property type="entry name" value="Serralysin-like metalloprotease, C-terminal"/>
    <property type="match status" value="2"/>
</dbReference>
<dbReference type="InterPro" id="IPR050557">
    <property type="entry name" value="RTX_toxin/Mannuronan_C5-epim"/>
</dbReference>
<dbReference type="Pfam" id="PF00353">
    <property type="entry name" value="HemolysinCabind"/>
    <property type="match status" value="2"/>
</dbReference>
<dbReference type="GO" id="GO:0005509">
    <property type="term" value="F:calcium ion binding"/>
    <property type="evidence" value="ECO:0007669"/>
    <property type="project" value="InterPro"/>
</dbReference>
<dbReference type="InterPro" id="IPR018511">
    <property type="entry name" value="Hemolysin-typ_Ca-bd_CS"/>
</dbReference>
<organism evidence="3">
    <name type="scientific">Symploca sp. SIO1C4</name>
    <dbReference type="NCBI Taxonomy" id="2607765"/>
    <lineage>
        <taxon>Bacteria</taxon>
        <taxon>Bacillati</taxon>
        <taxon>Cyanobacteriota</taxon>
        <taxon>Cyanophyceae</taxon>
        <taxon>Coleofasciculales</taxon>
        <taxon>Coleofasciculaceae</taxon>
        <taxon>Symploca</taxon>
    </lineage>
</organism>
<gene>
    <name evidence="3" type="ORF">F6J89_32165</name>
</gene>
<dbReference type="PRINTS" id="PR00313">
    <property type="entry name" value="CABNDNGRPT"/>
</dbReference>
<feature type="non-terminal residue" evidence="3">
    <location>
        <position position="1"/>
    </location>
</feature>
<accession>A0A6B3NPI3</accession>
<dbReference type="PANTHER" id="PTHR38340">
    <property type="entry name" value="S-LAYER PROTEIN"/>
    <property type="match status" value="1"/>
</dbReference>
<evidence type="ECO:0000256" key="2">
    <source>
        <dbReference type="ARBA" id="ARBA00022525"/>
    </source>
</evidence>
<dbReference type="PROSITE" id="PS00330">
    <property type="entry name" value="HEMOLYSIN_CALCIUM"/>
    <property type="match status" value="2"/>
</dbReference>
<name>A0A6B3NPI3_9CYAN</name>
<sequence>CNDTLLGDPGNDTLRGGLKDDFLLGGSGQDNLVGGRGDDILIGVNPSQQQPGQLERDTLTGGAGEDIFILGDTLNIYYDDSQARFIVAPSPNEPPPSYALITDFEVGEDVIQLKGSIEYQLEDVDLANDVSGLGIFFDADGFEGNGFEQLIGIIQSEQSLDGLQINVGRAITTVA</sequence>
<dbReference type="InterPro" id="IPR011049">
    <property type="entry name" value="Serralysin-like_metalloprot_C"/>
</dbReference>
<evidence type="ECO:0000256" key="1">
    <source>
        <dbReference type="ARBA" id="ARBA00004613"/>
    </source>
</evidence>
<dbReference type="EMBL" id="JAAHFQ010001083">
    <property type="protein sequence ID" value="NER32134.1"/>
    <property type="molecule type" value="Genomic_DNA"/>
</dbReference>
<dbReference type="SUPFAM" id="SSF51120">
    <property type="entry name" value="beta-Roll"/>
    <property type="match status" value="1"/>
</dbReference>
<reference evidence="3" key="1">
    <citation type="submission" date="2019-11" db="EMBL/GenBank/DDBJ databases">
        <title>Genomic insights into an expanded diversity of filamentous marine cyanobacteria reveals the extraordinary biosynthetic potential of Moorea and Okeania.</title>
        <authorList>
            <person name="Ferreira Leao T."/>
            <person name="Wang M."/>
            <person name="Moss N."/>
            <person name="Da Silva R."/>
            <person name="Sanders J."/>
            <person name="Nurk S."/>
            <person name="Gurevich A."/>
            <person name="Humphrey G."/>
            <person name="Reher R."/>
            <person name="Zhu Q."/>
            <person name="Belda-Ferre P."/>
            <person name="Glukhov E."/>
            <person name="Rex R."/>
            <person name="Dorrestein P.C."/>
            <person name="Knight R."/>
            <person name="Pevzner P."/>
            <person name="Gerwick W.H."/>
            <person name="Gerwick L."/>
        </authorList>
    </citation>
    <scope>NUCLEOTIDE SEQUENCE</scope>
    <source>
        <strain evidence="3">SIO1C4</strain>
    </source>
</reference>
<evidence type="ECO:0000313" key="3">
    <source>
        <dbReference type="EMBL" id="NER32134.1"/>
    </source>
</evidence>
<proteinExistence type="predicted"/>
<comment type="subcellular location">
    <subcellularLocation>
        <location evidence="1">Secreted</location>
    </subcellularLocation>
</comment>
<dbReference type="AlphaFoldDB" id="A0A6B3NPI3"/>
<protein>
    <submittedName>
        <fullName evidence="3">Calcium-binding protein</fullName>
    </submittedName>
</protein>